<keyword evidence="2" id="KW-1185">Reference proteome</keyword>
<comment type="caution">
    <text evidence="1">The sequence shown here is derived from an EMBL/GenBank/DDBJ whole genome shotgun (WGS) entry which is preliminary data.</text>
</comment>
<dbReference type="Proteomes" id="UP001447516">
    <property type="component" value="Unassembled WGS sequence"/>
</dbReference>
<protein>
    <submittedName>
        <fullName evidence="1">Uncharacterized protein</fullName>
    </submittedName>
</protein>
<proteinExistence type="predicted"/>
<name>A0ABV0AN64_9ACTN</name>
<reference evidence="1 2" key="1">
    <citation type="submission" date="2024-05" db="EMBL/GenBank/DDBJ databases">
        <title>Microbispora sp.ZYX-F-249.</title>
        <authorList>
            <person name="Xie H."/>
        </authorList>
    </citation>
    <scope>NUCLEOTIDE SEQUENCE [LARGE SCALE GENOMIC DNA]</scope>
    <source>
        <strain evidence="1 2">ZYX-F-249</strain>
    </source>
</reference>
<gene>
    <name evidence="1" type="ORF">AAH991_08765</name>
</gene>
<organism evidence="1 2">
    <name type="scientific">Microbispora maris</name>
    <dbReference type="NCBI Taxonomy" id="3144104"/>
    <lineage>
        <taxon>Bacteria</taxon>
        <taxon>Bacillati</taxon>
        <taxon>Actinomycetota</taxon>
        <taxon>Actinomycetes</taxon>
        <taxon>Streptosporangiales</taxon>
        <taxon>Streptosporangiaceae</taxon>
        <taxon>Microbispora</taxon>
    </lineage>
</organism>
<sequence length="65" mass="7096">MIPVDNGRLLPAPNRGGRPEKHALLSMYPGTPVRYVFAGAGFAGTLVDWTQRVLRTVLHIVRNAA</sequence>
<dbReference type="EMBL" id="JBDJAW010000005">
    <property type="protein sequence ID" value="MEN3535185.1"/>
    <property type="molecule type" value="Genomic_DNA"/>
</dbReference>
<dbReference type="RefSeq" id="WP_346225247.1">
    <property type="nucleotide sequence ID" value="NZ_JBDJAW010000005.1"/>
</dbReference>
<accession>A0ABV0AN64</accession>
<evidence type="ECO:0000313" key="2">
    <source>
        <dbReference type="Proteomes" id="UP001447516"/>
    </source>
</evidence>
<evidence type="ECO:0000313" key="1">
    <source>
        <dbReference type="EMBL" id="MEN3535185.1"/>
    </source>
</evidence>